<sequence length="151" mass="16265">MVRRAAPRVVVVLVLSAGSALWSALSTGVVAHAVRSSGFVVIVAAFASKDWWRYVKLGKPASWRIDHGGDTALFVIDPGPERWQVIAHLREHGGLSYGEASERADDPSRPVWDDLTRESADRIGAVLAGAGASVRVGPRRSPSWSRDVTGR</sequence>
<proteinExistence type="predicted"/>
<dbReference type="SUPFAM" id="SSF54736">
    <property type="entry name" value="ClpS-like"/>
    <property type="match status" value="1"/>
</dbReference>
<evidence type="ECO:0000313" key="1">
    <source>
        <dbReference type="EMBL" id="MCO8273943.1"/>
    </source>
</evidence>
<dbReference type="InterPro" id="IPR014719">
    <property type="entry name" value="Ribosomal_bL12_C/ClpS-like"/>
</dbReference>
<evidence type="ECO:0000313" key="2">
    <source>
        <dbReference type="Proteomes" id="UP001523369"/>
    </source>
</evidence>
<accession>A0ABT1DTT8</accession>
<dbReference type="Proteomes" id="UP001523369">
    <property type="component" value="Unassembled WGS sequence"/>
</dbReference>
<name>A0ABT1DTT8_9ACTN</name>
<keyword evidence="2" id="KW-1185">Reference proteome</keyword>
<protein>
    <submittedName>
        <fullName evidence="1">Uncharacterized protein</fullName>
    </submittedName>
</protein>
<organism evidence="1 2">
    <name type="scientific">Paractinoplanes aksuensis</name>
    <dbReference type="NCBI Taxonomy" id="2939490"/>
    <lineage>
        <taxon>Bacteria</taxon>
        <taxon>Bacillati</taxon>
        <taxon>Actinomycetota</taxon>
        <taxon>Actinomycetes</taxon>
        <taxon>Micromonosporales</taxon>
        <taxon>Micromonosporaceae</taxon>
        <taxon>Paractinoplanes</taxon>
    </lineage>
</organism>
<dbReference type="EMBL" id="JAMYJR010000028">
    <property type="protein sequence ID" value="MCO8273943.1"/>
    <property type="molecule type" value="Genomic_DNA"/>
</dbReference>
<comment type="caution">
    <text evidence="1">The sequence shown here is derived from an EMBL/GenBank/DDBJ whole genome shotgun (WGS) entry which is preliminary data.</text>
</comment>
<gene>
    <name evidence="1" type="ORF">M1L60_25420</name>
</gene>
<dbReference type="RefSeq" id="WP_253240022.1">
    <property type="nucleotide sequence ID" value="NZ_JAMYJR010000028.1"/>
</dbReference>
<reference evidence="1 2" key="1">
    <citation type="submission" date="2022-06" db="EMBL/GenBank/DDBJ databases">
        <title>New Species of the Genus Actinoplanes, ActinopZanes ferrugineus.</title>
        <authorList>
            <person name="Ding P."/>
        </authorList>
    </citation>
    <scope>NUCLEOTIDE SEQUENCE [LARGE SCALE GENOMIC DNA]</scope>
    <source>
        <strain evidence="1 2">TRM88003</strain>
    </source>
</reference>